<reference evidence="2" key="1">
    <citation type="submission" date="2011-02" db="EMBL/GenBank/DDBJ databases">
        <title>Complete sequence of Spirochaeta sp. Buddy.</title>
        <authorList>
            <person name="Lucas S."/>
            <person name="Copeland A."/>
            <person name="Lapidus A."/>
            <person name="Cheng J.-F."/>
            <person name="Goodwin L."/>
            <person name="Pitluck S."/>
            <person name="Zeytun A."/>
            <person name="Detter J.C."/>
            <person name="Han C."/>
            <person name="Tapia R."/>
            <person name="Land M."/>
            <person name="Hauser L."/>
            <person name="Kyrpides N."/>
            <person name="Ivanova N."/>
            <person name="Mikhailova N."/>
            <person name="Pagani I."/>
            <person name="Ritalahti K.M."/>
            <person name="Loeffler F.E."/>
            <person name="Woyke T."/>
        </authorList>
    </citation>
    <scope>NUCLEOTIDE SEQUENCE [LARGE SCALE GENOMIC DNA]</scope>
    <source>
        <strain evidence="2">ATCC BAA-1886 / DSM 22777 / Buddy</strain>
    </source>
</reference>
<accession>F0RXM7</accession>
<dbReference type="eggNOG" id="ENOG5031KA1">
    <property type="taxonomic scope" value="Bacteria"/>
</dbReference>
<keyword evidence="2" id="KW-1185">Reference proteome</keyword>
<dbReference type="RefSeq" id="WP_013605930.1">
    <property type="nucleotide sequence ID" value="NC_015152.1"/>
</dbReference>
<evidence type="ECO:0000313" key="2">
    <source>
        <dbReference type="Proteomes" id="UP000008466"/>
    </source>
</evidence>
<dbReference type="OrthoDB" id="8617598at2"/>
<dbReference type="HOGENOM" id="CLU_1128315_0_0_12"/>
<proteinExistence type="predicted"/>
<gene>
    <name evidence="1" type="ordered locus">SpiBuddy_0237</name>
</gene>
<dbReference type="AlphaFoldDB" id="F0RXM7"/>
<evidence type="ECO:0000313" key="1">
    <source>
        <dbReference type="EMBL" id="ADY12077.1"/>
    </source>
</evidence>
<dbReference type="KEGG" id="sbu:SpiBuddy_0237"/>
<name>F0RXM7_SPHGB</name>
<dbReference type="EMBL" id="CP002541">
    <property type="protein sequence ID" value="ADY12077.1"/>
    <property type="molecule type" value="Genomic_DNA"/>
</dbReference>
<protein>
    <submittedName>
        <fullName evidence="1">Uncharacterized protein</fullName>
    </submittedName>
</protein>
<organism evidence="1 2">
    <name type="scientific">Sphaerochaeta globosa (strain ATCC BAA-1886 / DSM 22777 / Buddy)</name>
    <name type="common">Spirochaeta sp. (strain Buddy)</name>
    <dbReference type="NCBI Taxonomy" id="158189"/>
    <lineage>
        <taxon>Bacteria</taxon>
        <taxon>Pseudomonadati</taxon>
        <taxon>Spirochaetota</taxon>
        <taxon>Spirochaetia</taxon>
        <taxon>Spirochaetales</taxon>
        <taxon>Sphaerochaetaceae</taxon>
        <taxon>Sphaerochaeta</taxon>
    </lineage>
</organism>
<dbReference type="Proteomes" id="UP000008466">
    <property type="component" value="Chromosome"/>
</dbReference>
<sequence length="239" mass="27045">MKFLLSGEGPTDIGTRAQDNTFLHGPMACFIDILVTPILGYSPRETEGEHEDILEFCSEQELLQRKKPRVTKLSGKKFGKSRGFFRANAQVLGSYAKQKMQEEGCPYIAVLFRDGDGSRSKDEWQDKWDSIENGFLLEEFHFGVPMVPRPKSEAWLLQAHKDHDNPSETYETRTGNRASSFDVKKQLELLIGDHPSREYLVQLIDEGSISPLSISEQCSSFTAFRKTLHHSVVTALKSC</sequence>